<evidence type="ECO:0000313" key="3">
    <source>
        <dbReference type="Proteomes" id="UP000270094"/>
    </source>
</evidence>
<keyword evidence="3" id="KW-1185">Reference proteome</keyword>
<feature type="region of interest" description="Disordered" evidence="1">
    <location>
        <begin position="1"/>
        <end position="22"/>
    </location>
</feature>
<evidence type="ECO:0000313" key="2">
    <source>
        <dbReference type="EMBL" id="VDM67486.1"/>
    </source>
</evidence>
<dbReference type="AlphaFoldDB" id="A0A3P7ID83"/>
<feature type="compositionally biased region" description="Polar residues" evidence="1">
    <location>
        <begin position="13"/>
        <end position="22"/>
    </location>
</feature>
<accession>A0A3P7ID83</accession>
<name>A0A3P7ID83_STRVU</name>
<proteinExistence type="predicted"/>
<organism evidence="2 3">
    <name type="scientific">Strongylus vulgaris</name>
    <name type="common">Blood worm</name>
    <dbReference type="NCBI Taxonomy" id="40348"/>
    <lineage>
        <taxon>Eukaryota</taxon>
        <taxon>Metazoa</taxon>
        <taxon>Ecdysozoa</taxon>
        <taxon>Nematoda</taxon>
        <taxon>Chromadorea</taxon>
        <taxon>Rhabditida</taxon>
        <taxon>Rhabditina</taxon>
        <taxon>Rhabditomorpha</taxon>
        <taxon>Strongyloidea</taxon>
        <taxon>Strongylidae</taxon>
        <taxon>Strongylus</taxon>
    </lineage>
</organism>
<dbReference type="Proteomes" id="UP000270094">
    <property type="component" value="Unassembled WGS sequence"/>
</dbReference>
<sequence length="68" mass="8169">MQEASRKDRRRNATNGQCQGQLREQNIEMRRFYYAQVSNEKIDKRKVNETWHAVENLLDSASDDDHMR</sequence>
<reference evidence="2 3" key="1">
    <citation type="submission" date="2018-11" db="EMBL/GenBank/DDBJ databases">
        <authorList>
            <consortium name="Pathogen Informatics"/>
        </authorList>
    </citation>
    <scope>NUCLEOTIDE SEQUENCE [LARGE SCALE GENOMIC DNA]</scope>
</reference>
<evidence type="ECO:0000256" key="1">
    <source>
        <dbReference type="SAM" id="MobiDB-lite"/>
    </source>
</evidence>
<gene>
    <name evidence="2" type="ORF">SVUK_LOCUS2484</name>
</gene>
<dbReference type="EMBL" id="UYYB01005653">
    <property type="protein sequence ID" value="VDM67486.1"/>
    <property type="molecule type" value="Genomic_DNA"/>
</dbReference>
<protein>
    <submittedName>
        <fullName evidence="2">Uncharacterized protein</fullName>
    </submittedName>
</protein>